<protein>
    <submittedName>
        <fullName evidence="1">Uncharacterized protein</fullName>
    </submittedName>
</protein>
<evidence type="ECO:0000313" key="1">
    <source>
        <dbReference type="EMBL" id="KAJ6643671.1"/>
    </source>
</evidence>
<dbReference type="OrthoDB" id="7782406at2759"/>
<keyword evidence="2" id="KW-1185">Reference proteome</keyword>
<gene>
    <name evidence="1" type="ORF">Bhyg_08635</name>
</gene>
<dbReference type="Proteomes" id="UP001151699">
    <property type="component" value="Chromosome B"/>
</dbReference>
<comment type="caution">
    <text evidence="1">The sequence shown here is derived from an EMBL/GenBank/DDBJ whole genome shotgun (WGS) entry which is preliminary data.</text>
</comment>
<reference evidence="1" key="1">
    <citation type="submission" date="2022-07" db="EMBL/GenBank/DDBJ databases">
        <authorList>
            <person name="Trinca V."/>
            <person name="Uliana J.V.C."/>
            <person name="Torres T.T."/>
            <person name="Ward R.J."/>
            <person name="Monesi N."/>
        </authorList>
    </citation>
    <scope>NUCLEOTIDE SEQUENCE</scope>
    <source>
        <strain evidence="1">HSMRA1968</strain>
        <tissue evidence="1">Whole embryos</tissue>
    </source>
</reference>
<organism evidence="1 2">
    <name type="scientific">Pseudolycoriella hygida</name>
    <dbReference type="NCBI Taxonomy" id="35572"/>
    <lineage>
        <taxon>Eukaryota</taxon>
        <taxon>Metazoa</taxon>
        <taxon>Ecdysozoa</taxon>
        <taxon>Arthropoda</taxon>
        <taxon>Hexapoda</taxon>
        <taxon>Insecta</taxon>
        <taxon>Pterygota</taxon>
        <taxon>Neoptera</taxon>
        <taxon>Endopterygota</taxon>
        <taxon>Diptera</taxon>
        <taxon>Nematocera</taxon>
        <taxon>Sciaroidea</taxon>
        <taxon>Sciaridae</taxon>
        <taxon>Pseudolycoriella</taxon>
    </lineage>
</organism>
<dbReference type="EMBL" id="WJQU01000002">
    <property type="protein sequence ID" value="KAJ6643671.1"/>
    <property type="molecule type" value="Genomic_DNA"/>
</dbReference>
<sequence length="217" mass="25284">MMKVKVVSSSNNVSTDNTIKDRFPSKRLSVNDSLCRMSKVINHLIPKSQHFADDVKLLEYTIEYLKQTAEYQRGIGFCAEETKTFLEQSVFDRRKLGALIRLIEQRINYIAREEHIEVNNNGETDGRVFNSIDVNHIKDSANNNGVLLDLSLKRNRLAGECDYNSNANPSHSLNNKLKKREILDKIRKKILDKRRVSCTTQKVEIVQNEIMWRPWRY</sequence>
<dbReference type="AlphaFoldDB" id="A0A9Q0N6A3"/>
<evidence type="ECO:0000313" key="2">
    <source>
        <dbReference type="Proteomes" id="UP001151699"/>
    </source>
</evidence>
<name>A0A9Q0N6A3_9DIPT</name>
<proteinExistence type="predicted"/>
<accession>A0A9Q0N6A3</accession>